<organism evidence="2 3">
    <name type="scientific">Thalassiosira pseudonana</name>
    <name type="common">Marine diatom</name>
    <name type="synonym">Cyclotella nana</name>
    <dbReference type="NCBI Taxonomy" id="35128"/>
    <lineage>
        <taxon>Eukaryota</taxon>
        <taxon>Sar</taxon>
        <taxon>Stramenopiles</taxon>
        <taxon>Ochrophyta</taxon>
        <taxon>Bacillariophyta</taxon>
        <taxon>Coscinodiscophyceae</taxon>
        <taxon>Thalassiosirophycidae</taxon>
        <taxon>Thalassiosirales</taxon>
        <taxon>Thalassiosiraceae</taxon>
        <taxon>Thalassiosira</taxon>
    </lineage>
</organism>
<dbReference type="PaxDb" id="35128-Thaps10207"/>
<name>B8CDJ7_THAPS</name>
<evidence type="ECO:0000313" key="2">
    <source>
        <dbReference type="EMBL" id="EED88465.1"/>
    </source>
</evidence>
<feature type="region of interest" description="Disordered" evidence="1">
    <location>
        <begin position="763"/>
        <end position="785"/>
    </location>
</feature>
<dbReference type="InParanoid" id="B8CDJ7"/>
<feature type="region of interest" description="Disordered" evidence="1">
    <location>
        <begin position="580"/>
        <end position="632"/>
    </location>
</feature>
<feature type="region of interest" description="Disordered" evidence="1">
    <location>
        <begin position="76"/>
        <end position="111"/>
    </location>
</feature>
<feature type="compositionally biased region" description="Polar residues" evidence="1">
    <location>
        <begin position="687"/>
        <end position="697"/>
    </location>
</feature>
<dbReference type="Proteomes" id="UP000001449">
    <property type="component" value="Chromosome 15"/>
</dbReference>
<feature type="region of interest" description="Disordered" evidence="1">
    <location>
        <begin position="882"/>
        <end position="911"/>
    </location>
</feature>
<dbReference type="GeneID" id="7450264"/>
<proteinExistence type="predicted"/>
<feature type="region of interest" description="Disordered" evidence="1">
    <location>
        <begin position="662"/>
        <end position="697"/>
    </location>
</feature>
<feature type="region of interest" description="Disordered" evidence="1">
    <location>
        <begin position="262"/>
        <end position="325"/>
    </location>
</feature>
<evidence type="ECO:0000313" key="3">
    <source>
        <dbReference type="Proteomes" id="UP000001449"/>
    </source>
</evidence>
<keyword evidence="3" id="KW-1185">Reference proteome</keyword>
<feature type="compositionally biased region" description="Low complexity" evidence="1">
    <location>
        <begin position="141"/>
        <end position="155"/>
    </location>
</feature>
<dbReference type="AlphaFoldDB" id="B8CDJ7"/>
<protein>
    <submittedName>
        <fullName evidence="2">Uncharacterized protein</fullName>
    </submittedName>
</protein>
<evidence type="ECO:0000256" key="1">
    <source>
        <dbReference type="SAM" id="MobiDB-lite"/>
    </source>
</evidence>
<feature type="compositionally biased region" description="Polar residues" evidence="1">
    <location>
        <begin position="892"/>
        <end position="907"/>
    </location>
</feature>
<dbReference type="RefSeq" id="XP_002294110.1">
    <property type="nucleotide sequence ID" value="XM_002294074.1"/>
</dbReference>
<accession>B8CDJ7</accession>
<feature type="compositionally biased region" description="Acidic residues" evidence="1">
    <location>
        <begin position="89"/>
        <end position="110"/>
    </location>
</feature>
<feature type="compositionally biased region" description="Polar residues" evidence="1">
    <location>
        <begin position="607"/>
        <end position="632"/>
    </location>
</feature>
<dbReference type="HOGENOM" id="CLU_310701_0_0_1"/>
<dbReference type="KEGG" id="tps:THAPSDRAFT_10207"/>
<reference evidence="2 3" key="1">
    <citation type="journal article" date="2004" name="Science">
        <title>The genome of the diatom Thalassiosira pseudonana: ecology, evolution, and metabolism.</title>
        <authorList>
            <person name="Armbrust E.V."/>
            <person name="Berges J.A."/>
            <person name="Bowler C."/>
            <person name="Green B.R."/>
            <person name="Martinez D."/>
            <person name="Putnam N.H."/>
            <person name="Zhou S."/>
            <person name="Allen A.E."/>
            <person name="Apt K.E."/>
            <person name="Bechner M."/>
            <person name="Brzezinski M.A."/>
            <person name="Chaal B.K."/>
            <person name="Chiovitti A."/>
            <person name="Davis A.K."/>
            <person name="Demarest M.S."/>
            <person name="Detter J.C."/>
            <person name="Glavina T."/>
            <person name="Goodstein D."/>
            <person name="Hadi M.Z."/>
            <person name="Hellsten U."/>
            <person name="Hildebrand M."/>
            <person name="Jenkins B.D."/>
            <person name="Jurka J."/>
            <person name="Kapitonov V.V."/>
            <person name="Kroger N."/>
            <person name="Lau W.W."/>
            <person name="Lane T.W."/>
            <person name="Larimer F.W."/>
            <person name="Lippmeier J.C."/>
            <person name="Lucas S."/>
            <person name="Medina M."/>
            <person name="Montsant A."/>
            <person name="Obornik M."/>
            <person name="Parker M.S."/>
            <person name="Palenik B."/>
            <person name="Pazour G.J."/>
            <person name="Richardson P.M."/>
            <person name="Rynearson T.A."/>
            <person name="Saito M.A."/>
            <person name="Schwartz D.C."/>
            <person name="Thamatrakoln K."/>
            <person name="Valentin K."/>
            <person name="Vardi A."/>
            <person name="Wilkerson F.P."/>
            <person name="Rokhsar D.S."/>
        </authorList>
    </citation>
    <scope>NUCLEOTIDE SEQUENCE [LARGE SCALE GENOMIC DNA]</scope>
    <source>
        <strain evidence="2 3">CCMP1335</strain>
    </source>
</reference>
<feature type="compositionally biased region" description="Low complexity" evidence="1">
    <location>
        <begin position="307"/>
        <end position="325"/>
    </location>
</feature>
<gene>
    <name evidence="2" type="ORF">THAPSDRAFT_10207</name>
</gene>
<feature type="compositionally biased region" description="Acidic residues" evidence="1">
    <location>
        <begin position="674"/>
        <end position="686"/>
    </location>
</feature>
<dbReference type="EMBL" id="CM000650">
    <property type="protein sequence ID" value="EED88465.1"/>
    <property type="molecule type" value="Genomic_DNA"/>
</dbReference>
<sequence>MTLSLCSLLEHQRRHSQKIPLPLSAVTAKKQKFHGMISNLSLSINIPHLLNHTVTMPRQQRRESFPVIEVPPLSSLIGGNTCDDHEGLDSDEDHEGLDSDEDHEGLDSDDELRIMNTVSKLNGGIINPPKYGRGGSDRSLARTASSRSNGASAASLEDDQQVYEQSDRNQRAPGRKERSMSFRDSLQDSILMLRSKAALWSTTFISASETANTSQNLSSFQSSSLSMFESEELWSEFRAELDKNHITSRAGVQAMLQKFAEKNDKSSANQDVSSSGTVSTDVPSTTTRRGGSYDTKNIHPLSQSGPSLKRASTTSTSSSLTQSLKGSVSSLTSKLSLGDTDGWANISSPENNYNPQKQHQLRRQSYSRHVESYEHVIRGDAGTLSLYEGTQDKHHPSMPYNNAKGEDGKSVENGFQRLTRELARRTSCKIPDVRMASSSSANASSSTGTTNYTASEVNAKVQGCEVPTEAPRVATILCRDLDANASNQCCTETASASSLLSDFPQTDSDASLSIDYESTTKCKVDARSAYPQNGNRYSADKSADSITDINSAAATNNKLDLLQLLVSTTDRDIQRRTARDRASYTNGVSQVEPKRKASLSDSMLPRVNSTPDRLQQCQSNAPSSNGLPRSSFSLVVHQRYRDSKRPSRKLAATTHLEAALGTPSCERMRSNNECDNDTVDWGDSEETNTNASLDDNELSFSSSKCAEHRPKALSGDSLQSLISCFNSSEALTTLSSSEMMEPQETNQELAELSNKLLSESTYRYQPQKKKPNTSSDAAAKTLPPSTKSLDEISVASLGSASSDSGVVCSGGNCNANTFEDSLLSLNSAKSSGSALLVEWGDPRDDDSSEDESIVLEERKNRRAGGCNGSGEAIVYCHWPGSNDESDPEAISHSPNGETASGRMTSHNDIPHIIDDDENELFDSSGRYSKRVSSITILEELDEDMSDL</sequence>
<feature type="compositionally biased region" description="Low complexity" evidence="1">
    <location>
        <begin position="272"/>
        <end position="287"/>
    </location>
</feature>
<feature type="compositionally biased region" description="Basic and acidic residues" evidence="1">
    <location>
        <begin position="165"/>
        <end position="181"/>
    </location>
</feature>
<feature type="region of interest" description="Disordered" evidence="1">
    <location>
        <begin position="123"/>
        <end position="183"/>
    </location>
</feature>
<reference evidence="2 3" key="2">
    <citation type="journal article" date="2008" name="Nature">
        <title>The Phaeodactylum genome reveals the evolutionary history of diatom genomes.</title>
        <authorList>
            <person name="Bowler C."/>
            <person name="Allen A.E."/>
            <person name="Badger J.H."/>
            <person name="Grimwood J."/>
            <person name="Jabbari K."/>
            <person name="Kuo A."/>
            <person name="Maheswari U."/>
            <person name="Martens C."/>
            <person name="Maumus F."/>
            <person name="Otillar R.P."/>
            <person name="Rayko E."/>
            <person name="Salamov A."/>
            <person name="Vandepoele K."/>
            <person name="Beszteri B."/>
            <person name="Gruber A."/>
            <person name="Heijde M."/>
            <person name="Katinka M."/>
            <person name="Mock T."/>
            <person name="Valentin K."/>
            <person name="Verret F."/>
            <person name="Berges J.A."/>
            <person name="Brownlee C."/>
            <person name="Cadoret J.P."/>
            <person name="Chiovitti A."/>
            <person name="Choi C.J."/>
            <person name="Coesel S."/>
            <person name="De Martino A."/>
            <person name="Detter J.C."/>
            <person name="Durkin C."/>
            <person name="Falciatore A."/>
            <person name="Fournet J."/>
            <person name="Haruta M."/>
            <person name="Huysman M.J."/>
            <person name="Jenkins B.D."/>
            <person name="Jiroutova K."/>
            <person name="Jorgensen R.E."/>
            <person name="Joubert Y."/>
            <person name="Kaplan A."/>
            <person name="Kroger N."/>
            <person name="Kroth P.G."/>
            <person name="La Roche J."/>
            <person name="Lindquist E."/>
            <person name="Lommer M."/>
            <person name="Martin-Jezequel V."/>
            <person name="Lopez P.J."/>
            <person name="Lucas S."/>
            <person name="Mangogna M."/>
            <person name="McGinnis K."/>
            <person name="Medlin L.K."/>
            <person name="Montsant A."/>
            <person name="Oudot-Le Secq M.P."/>
            <person name="Napoli C."/>
            <person name="Obornik M."/>
            <person name="Parker M.S."/>
            <person name="Petit J.L."/>
            <person name="Porcel B.M."/>
            <person name="Poulsen N."/>
            <person name="Robison M."/>
            <person name="Rychlewski L."/>
            <person name="Rynearson T.A."/>
            <person name="Schmutz J."/>
            <person name="Shapiro H."/>
            <person name="Siaut M."/>
            <person name="Stanley M."/>
            <person name="Sussman M.R."/>
            <person name="Taylor A.R."/>
            <person name="Vardi A."/>
            <person name="von Dassow P."/>
            <person name="Vyverman W."/>
            <person name="Willis A."/>
            <person name="Wyrwicz L.S."/>
            <person name="Rokhsar D.S."/>
            <person name="Weissenbach J."/>
            <person name="Armbrust E.V."/>
            <person name="Green B.R."/>
            <person name="Van de Peer Y."/>
            <person name="Grigoriev I.V."/>
        </authorList>
    </citation>
    <scope>NUCLEOTIDE SEQUENCE [LARGE SCALE GENOMIC DNA]</scope>
    <source>
        <strain evidence="2 3">CCMP1335</strain>
    </source>
</reference>